<dbReference type="Proteomes" id="UP000060630">
    <property type="component" value="Unassembled WGS sequence"/>
</dbReference>
<accession>A0A119HFK2</accession>
<dbReference type="Gene3D" id="3.40.50.300">
    <property type="entry name" value="P-loop containing nucleotide triphosphate hydrolases"/>
    <property type="match status" value="1"/>
</dbReference>
<comment type="caution">
    <text evidence="1">The sequence shown here is derived from an EMBL/GenBank/DDBJ whole genome shotgun (WGS) entry which is preliminary data.</text>
</comment>
<evidence type="ECO:0000313" key="1">
    <source>
        <dbReference type="EMBL" id="KWA84062.1"/>
    </source>
</evidence>
<dbReference type="InterPro" id="IPR027417">
    <property type="entry name" value="P-loop_NTPase"/>
</dbReference>
<dbReference type="SUPFAM" id="SSF52540">
    <property type="entry name" value="P-loop containing nucleoside triphosphate hydrolases"/>
    <property type="match status" value="1"/>
</dbReference>
<gene>
    <name evidence="1" type="ORF">WL29_22100</name>
</gene>
<name>A0A119HFK2_9BURK</name>
<dbReference type="EMBL" id="LPHD01000049">
    <property type="protein sequence ID" value="KWA84062.1"/>
    <property type="molecule type" value="Genomic_DNA"/>
</dbReference>
<reference evidence="1 2" key="1">
    <citation type="submission" date="2015-11" db="EMBL/GenBank/DDBJ databases">
        <title>Expanding the genomic diversity of Burkholderia species for the development of highly accurate diagnostics.</title>
        <authorList>
            <person name="Sahl J."/>
            <person name="Keim P."/>
            <person name="Wagner D."/>
        </authorList>
    </citation>
    <scope>NUCLEOTIDE SEQUENCE [LARGE SCALE GENOMIC DNA]</scope>
    <source>
        <strain evidence="1 2">MSMB2087WGS</strain>
    </source>
</reference>
<evidence type="ECO:0000313" key="2">
    <source>
        <dbReference type="Proteomes" id="UP000060630"/>
    </source>
</evidence>
<evidence type="ECO:0008006" key="3">
    <source>
        <dbReference type="Google" id="ProtNLM"/>
    </source>
</evidence>
<organism evidence="1 2">
    <name type="scientific">Burkholderia ubonensis</name>
    <dbReference type="NCBI Taxonomy" id="101571"/>
    <lineage>
        <taxon>Bacteria</taxon>
        <taxon>Pseudomonadati</taxon>
        <taxon>Pseudomonadota</taxon>
        <taxon>Betaproteobacteria</taxon>
        <taxon>Burkholderiales</taxon>
        <taxon>Burkholderiaceae</taxon>
        <taxon>Burkholderia</taxon>
        <taxon>Burkholderia cepacia complex</taxon>
    </lineage>
</organism>
<dbReference type="CDD" id="cd01125">
    <property type="entry name" value="RepA_RSF1010_like"/>
    <property type="match status" value="1"/>
</dbReference>
<dbReference type="InterPro" id="IPR038724">
    <property type="entry name" value="RepA"/>
</dbReference>
<proteinExistence type="predicted"/>
<protein>
    <recommendedName>
        <fullName evidence="3">Replication protein A</fullName>
    </recommendedName>
</protein>
<dbReference type="AlphaFoldDB" id="A0A119HFK2"/>
<dbReference type="Pfam" id="PF13481">
    <property type="entry name" value="AAA_25"/>
    <property type="match status" value="1"/>
</dbReference>
<sequence>MPRIMPTRKLPDSVNLKAVLGKPPTPLEYVLPGFVRGTVGALVSPGGVGKSYWALGVAVAMSAGSKGADLTGLKPAEGRVLMLSKEDPMAALEQRVHAMAKVLPKSVNYAGVDYRSCIGMDIDVMDPGWFDVLREAAKGMRLVILDTLTRFHKLDENSAQDMNGLLAQLERLAAESGASILFLHHTSKAAVVNGQATLQQAARGSSVLVDNARWSAFLAVMTEQEARGFDVPPAERQNYVRWNISKQNYGPAIADVWYHREEGGVLVPVKFSQKNVVMPREAAPIPKDSTVGAPVPAIPETPALPSATGAYGGQW</sequence>